<sequence>MAPLRATKRGKPRSRQEQAQATVRLAKGNGYERGAFAQRVNKEEDNAAHVGHDFDPHVVDMQDSILRIYLDWCWDKRGQVDDFESLEALMLGPGGQLPPIEELEDFWDFFHKRSVSRMSGLGNGHATLRSLLSNAKKFKGGFIRRTGTRISEEFASEINQRIRRMARGRHNPEGTVSAAEWPKYNFQMSDLDNVLITLWAGPDIASTHERERVQFHFLLDVFCWSGARIGAFFRGGGLKYKDVQLVLRRTNLAGEWDVIWKLDQRFVKNELHPEDIA</sequence>
<evidence type="ECO:0000313" key="3">
    <source>
        <dbReference type="Proteomes" id="UP001303889"/>
    </source>
</evidence>
<evidence type="ECO:0000256" key="1">
    <source>
        <dbReference type="SAM" id="MobiDB-lite"/>
    </source>
</evidence>
<accession>A0AAN6RPF4</accession>
<feature type="region of interest" description="Disordered" evidence="1">
    <location>
        <begin position="1"/>
        <end position="20"/>
    </location>
</feature>
<protein>
    <submittedName>
        <fullName evidence="2">Uncharacterized protein</fullName>
    </submittedName>
</protein>
<gene>
    <name evidence="2" type="ORF">C8A05DRAFT_38280</name>
</gene>
<reference evidence="2" key="2">
    <citation type="submission" date="2023-05" db="EMBL/GenBank/DDBJ databases">
        <authorList>
            <consortium name="Lawrence Berkeley National Laboratory"/>
            <person name="Steindorff A."/>
            <person name="Hensen N."/>
            <person name="Bonometti L."/>
            <person name="Westerberg I."/>
            <person name="Brannstrom I.O."/>
            <person name="Guillou S."/>
            <person name="Cros-Aarteil S."/>
            <person name="Calhoun S."/>
            <person name="Haridas S."/>
            <person name="Kuo A."/>
            <person name="Mondo S."/>
            <person name="Pangilinan J."/>
            <person name="Riley R."/>
            <person name="Labutti K."/>
            <person name="Andreopoulos B."/>
            <person name="Lipzen A."/>
            <person name="Chen C."/>
            <person name="Yanf M."/>
            <person name="Daum C."/>
            <person name="Ng V."/>
            <person name="Clum A."/>
            <person name="Ohm R."/>
            <person name="Martin F."/>
            <person name="Silar P."/>
            <person name="Natvig D."/>
            <person name="Lalanne C."/>
            <person name="Gautier V."/>
            <person name="Ament-Velasquez S.L."/>
            <person name="Kruys A."/>
            <person name="Hutchinson M.I."/>
            <person name="Powell A.J."/>
            <person name="Barry K."/>
            <person name="Miller A.N."/>
            <person name="Grigoriev I.V."/>
            <person name="Debuchy R."/>
            <person name="Gladieux P."/>
            <person name="Thoren M.H."/>
            <person name="Johannesson H."/>
        </authorList>
    </citation>
    <scope>NUCLEOTIDE SEQUENCE</scope>
    <source>
        <strain evidence="2">CBS 103.79</strain>
    </source>
</reference>
<organism evidence="2 3">
    <name type="scientific">Staphylotrichum tortipilum</name>
    <dbReference type="NCBI Taxonomy" id="2831512"/>
    <lineage>
        <taxon>Eukaryota</taxon>
        <taxon>Fungi</taxon>
        <taxon>Dikarya</taxon>
        <taxon>Ascomycota</taxon>
        <taxon>Pezizomycotina</taxon>
        <taxon>Sordariomycetes</taxon>
        <taxon>Sordariomycetidae</taxon>
        <taxon>Sordariales</taxon>
        <taxon>Chaetomiaceae</taxon>
        <taxon>Staphylotrichum</taxon>
    </lineage>
</organism>
<dbReference type="PANTHER" id="PTHR37535:SF3">
    <property type="entry name" value="FLUG DOMAIN-CONTAINING PROTEIN"/>
    <property type="match status" value="1"/>
</dbReference>
<feature type="compositionally biased region" description="Basic residues" evidence="1">
    <location>
        <begin position="1"/>
        <end position="13"/>
    </location>
</feature>
<comment type="caution">
    <text evidence="2">The sequence shown here is derived from an EMBL/GenBank/DDBJ whole genome shotgun (WGS) entry which is preliminary data.</text>
</comment>
<dbReference type="PANTHER" id="PTHR37535">
    <property type="entry name" value="FLUG DOMAIN PROTEIN"/>
    <property type="match status" value="1"/>
</dbReference>
<proteinExistence type="predicted"/>
<keyword evidence="3" id="KW-1185">Reference proteome</keyword>
<name>A0AAN6RPF4_9PEZI</name>
<evidence type="ECO:0000313" key="2">
    <source>
        <dbReference type="EMBL" id="KAK3898145.1"/>
    </source>
</evidence>
<dbReference type="AlphaFoldDB" id="A0AAN6RPF4"/>
<dbReference type="EMBL" id="MU855993">
    <property type="protein sequence ID" value="KAK3898145.1"/>
    <property type="molecule type" value="Genomic_DNA"/>
</dbReference>
<reference evidence="2" key="1">
    <citation type="journal article" date="2023" name="Mol. Phylogenet. Evol.">
        <title>Genome-scale phylogeny and comparative genomics of the fungal order Sordariales.</title>
        <authorList>
            <person name="Hensen N."/>
            <person name="Bonometti L."/>
            <person name="Westerberg I."/>
            <person name="Brannstrom I.O."/>
            <person name="Guillou S."/>
            <person name="Cros-Aarteil S."/>
            <person name="Calhoun S."/>
            <person name="Haridas S."/>
            <person name="Kuo A."/>
            <person name="Mondo S."/>
            <person name="Pangilinan J."/>
            <person name="Riley R."/>
            <person name="LaButti K."/>
            <person name="Andreopoulos B."/>
            <person name="Lipzen A."/>
            <person name="Chen C."/>
            <person name="Yan M."/>
            <person name="Daum C."/>
            <person name="Ng V."/>
            <person name="Clum A."/>
            <person name="Steindorff A."/>
            <person name="Ohm R.A."/>
            <person name="Martin F."/>
            <person name="Silar P."/>
            <person name="Natvig D.O."/>
            <person name="Lalanne C."/>
            <person name="Gautier V."/>
            <person name="Ament-Velasquez S.L."/>
            <person name="Kruys A."/>
            <person name="Hutchinson M.I."/>
            <person name="Powell A.J."/>
            <person name="Barry K."/>
            <person name="Miller A.N."/>
            <person name="Grigoriev I.V."/>
            <person name="Debuchy R."/>
            <person name="Gladieux P."/>
            <person name="Hiltunen Thoren M."/>
            <person name="Johannesson H."/>
        </authorList>
    </citation>
    <scope>NUCLEOTIDE SEQUENCE</scope>
    <source>
        <strain evidence="2">CBS 103.79</strain>
    </source>
</reference>
<dbReference type="Proteomes" id="UP001303889">
    <property type="component" value="Unassembled WGS sequence"/>
</dbReference>